<evidence type="ECO:0008006" key="3">
    <source>
        <dbReference type="Google" id="ProtNLM"/>
    </source>
</evidence>
<dbReference type="InterPro" id="IPR038636">
    <property type="entry name" value="Wzi_sf"/>
</dbReference>
<evidence type="ECO:0000313" key="2">
    <source>
        <dbReference type="Proteomes" id="UP000295706"/>
    </source>
</evidence>
<keyword evidence="2" id="KW-1185">Reference proteome</keyword>
<name>A0A4R4KLG0_9BACT</name>
<comment type="caution">
    <text evidence="1">The sequence shown here is derived from an EMBL/GenBank/DDBJ whole genome shotgun (WGS) entry which is preliminary data.</text>
</comment>
<protein>
    <recommendedName>
        <fullName evidence="3">Capsule assembly Wzi family protein</fullName>
    </recommendedName>
</protein>
<dbReference type="AlphaFoldDB" id="A0A4R4KLG0"/>
<dbReference type="Gene3D" id="2.40.160.130">
    <property type="entry name" value="Capsule assembly protein Wzi"/>
    <property type="match status" value="1"/>
</dbReference>
<evidence type="ECO:0000313" key="1">
    <source>
        <dbReference type="EMBL" id="TDB69207.1"/>
    </source>
</evidence>
<gene>
    <name evidence="1" type="ORF">EZE20_02415</name>
</gene>
<sequence>MSKHSVAFFTCIIFAVLGSSHSFGQSTFIPLNDDYYHLIDRLEIKRGMFSEGFHATLKPYERKAVVALTDSIAKDDKIKLTRVDRATINYLRQDSREWIVEEPAPALTAEDSVPLNLSRMGSIPTIKTAPVKKERTFFSHPADLYSLQTEDLDLHVNFATNNYVGRENNTETGLWFTGRGVEIRGLINQKLGFYTFISDNQGTFANYVRQYSDRYNFPNEGLAKTLRRTGVDFFSGRGYITFRPLKSINIQFGHDRNFIGNGYRSMILSDNSSPYLFMRIDTHLGKFQYTNLFTSMINYQNFFGNDLLRGKKYTAMHHLSVNLSDKFNVGIFESEVFNRDSVGGGYELNYLNPIIFYRFVESYLGSEDNALLGVDFRWLMGRRVSLYGQFMLDEFLTKYFFSNEGSWTKKYGGQLGFKYVDAFGIPNFDLQGEYNVARPYTYTHRDGARNYTHFRQPLAHPLGANFREFLGIIRYKITPRLTTYGTIMWTKQGMDFDGQNWGGNLLLDYETRVGDLGNVIAQGVPLFTRFLDLRVSYMLAHNLFLEGRVLRRQEESPRYTLRQNTRLSTLALRYNLPYRQQTF</sequence>
<dbReference type="Proteomes" id="UP000295706">
    <property type="component" value="Unassembled WGS sequence"/>
</dbReference>
<reference evidence="1 2" key="1">
    <citation type="submission" date="2019-02" db="EMBL/GenBank/DDBJ databases">
        <title>Arundinibacter roseus gen. nov., sp. nov., a new member of the family Cytophagaceae.</title>
        <authorList>
            <person name="Szuroczki S."/>
            <person name="Khayer B."/>
            <person name="Sproer C."/>
            <person name="Toumi M."/>
            <person name="Szabo A."/>
            <person name="Felfoldi T."/>
            <person name="Schumann P."/>
            <person name="Toth E."/>
        </authorList>
    </citation>
    <scope>NUCLEOTIDE SEQUENCE [LARGE SCALE GENOMIC DNA]</scope>
    <source>
        <strain evidence="1 2">DMA-k-7a</strain>
    </source>
</reference>
<proteinExistence type="predicted"/>
<accession>A0A4R4KLG0</accession>
<dbReference type="EMBL" id="SMJU01000001">
    <property type="protein sequence ID" value="TDB69207.1"/>
    <property type="molecule type" value="Genomic_DNA"/>
</dbReference>
<dbReference type="OrthoDB" id="9808260at2"/>
<organism evidence="1 2">
    <name type="scientific">Arundinibacter roseus</name>
    <dbReference type="NCBI Taxonomy" id="2070510"/>
    <lineage>
        <taxon>Bacteria</taxon>
        <taxon>Pseudomonadati</taxon>
        <taxon>Bacteroidota</taxon>
        <taxon>Cytophagia</taxon>
        <taxon>Cytophagales</taxon>
        <taxon>Spirosomataceae</taxon>
        <taxon>Arundinibacter</taxon>
    </lineage>
</organism>